<dbReference type="GO" id="GO:0016798">
    <property type="term" value="F:hydrolase activity, acting on glycosyl bonds"/>
    <property type="evidence" value="ECO:0007669"/>
    <property type="project" value="UniProtKB-KW"/>
</dbReference>
<sequence>MSWYENSVIYQIYPLGLTGAPYENDFVSEPNPRLLQLIDHGWIEHMAKLGVTCLILNPVFESSTHGYDTADYRMVDRRLGTMDDLRRVVEACHAQGIRVLLDGVFNHVGRNFWAFLDVKEHRQESPYVDWFEIWWDGDTEWHDGFSYTTWEGVPYLIKLNHSSMSLNNYLAETIRYWEHELGIDGLRLDVAYCLDRGFLSYLRDVANSISEERQDPFVLVGETMFGDYNQWMGDRACHSVTNYEAYKGLWSSMNEANMHEIAYALNRQSGSEPWDLYTGAHLLNFVDNHDVPRIATRLNDKRQLRALYGLLFAMCGVPCVYYGSEWGVEGEQNFGDHEIRPAFEHPEWNDLTDYIAQLAAIRHEGHTGQEALAWGDYRQIAVGPQHLIFQRTSEHERLIVAINASDTAQVFHFDAGCGKAQELITGKEHDFGGGSEVAPFTACYWLCER</sequence>
<protein>
    <submittedName>
        <fullName evidence="4">Maltodextrin glucosidase</fullName>
    </submittedName>
</protein>
<evidence type="ECO:0000313" key="4">
    <source>
        <dbReference type="EMBL" id="HIU24447.1"/>
    </source>
</evidence>
<feature type="domain" description="Glycosyl hydrolase family 13 catalytic" evidence="3">
    <location>
        <begin position="11"/>
        <end position="362"/>
    </location>
</feature>
<gene>
    <name evidence="4" type="ORF">IAD17_05950</name>
</gene>
<organism evidence="4 5">
    <name type="scientific">Candidatus Coprovicinus avistercoris</name>
    <dbReference type="NCBI Taxonomy" id="2840754"/>
    <lineage>
        <taxon>Bacteria</taxon>
        <taxon>Bacillati</taxon>
        <taxon>Actinomycetota</taxon>
        <taxon>Coriobacteriia</taxon>
        <taxon>Coriobacteriales</taxon>
        <taxon>Coriobacteriaceae</taxon>
        <taxon>Coriobacteriaceae incertae sedis</taxon>
        <taxon>Candidatus Coprovicinus</taxon>
    </lineage>
</organism>
<dbReference type="Gene3D" id="3.20.20.80">
    <property type="entry name" value="Glycosidases"/>
    <property type="match status" value="1"/>
</dbReference>
<dbReference type="SUPFAM" id="SSF51011">
    <property type="entry name" value="Glycosyl hydrolase domain"/>
    <property type="match status" value="1"/>
</dbReference>
<proteinExistence type="predicted"/>
<dbReference type="SMART" id="SM00642">
    <property type="entry name" value="Aamy"/>
    <property type="match status" value="1"/>
</dbReference>
<evidence type="ECO:0000256" key="1">
    <source>
        <dbReference type="ARBA" id="ARBA00022801"/>
    </source>
</evidence>
<dbReference type="Gene3D" id="2.60.40.1180">
    <property type="entry name" value="Golgi alpha-mannosidase II"/>
    <property type="match status" value="1"/>
</dbReference>
<dbReference type="InterPro" id="IPR013780">
    <property type="entry name" value="Glyco_hydro_b"/>
</dbReference>
<dbReference type="EMBL" id="DVMQ01000017">
    <property type="protein sequence ID" value="HIU24447.1"/>
    <property type="molecule type" value="Genomic_DNA"/>
</dbReference>
<dbReference type="PANTHER" id="PTHR10357">
    <property type="entry name" value="ALPHA-AMYLASE FAMILY MEMBER"/>
    <property type="match status" value="1"/>
</dbReference>
<evidence type="ECO:0000313" key="5">
    <source>
        <dbReference type="Proteomes" id="UP000824078"/>
    </source>
</evidence>
<dbReference type="AlphaFoldDB" id="A0A9D1HYK1"/>
<dbReference type="CDD" id="cd11353">
    <property type="entry name" value="AmyAc_euk_bac_CMD_like"/>
    <property type="match status" value="1"/>
</dbReference>
<reference evidence="4" key="1">
    <citation type="submission" date="2020-10" db="EMBL/GenBank/DDBJ databases">
        <authorList>
            <person name="Gilroy R."/>
        </authorList>
    </citation>
    <scope>NUCLEOTIDE SEQUENCE</scope>
    <source>
        <strain evidence="4">ChiHjej12B11-29160</strain>
    </source>
</reference>
<dbReference type="GO" id="GO:0005975">
    <property type="term" value="P:carbohydrate metabolic process"/>
    <property type="evidence" value="ECO:0007669"/>
    <property type="project" value="InterPro"/>
</dbReference>
<accession>A0A9D1HYK1</accession>
<comment type="caution">
    <text evidence="4">The sequence shown here is derived from an EMBL/GenBank/DDBJ whole genome shotgun (WGS) entry which is preliminary data.</text>
</comment>
<name>A0A9D1HYK1_9ACTN</name>
<dbReference type="InterPro" id="IPR006047">
    <property type="entry name" value="GH13_cat_dom"/>
</dbReference>
<dbReference type="SUPFAM" id="SSF51445">
    <property type="entry name" value="(Trans)glycosidases"/>
    <property type="match status" value="1"/>
</dbReference>
<evidence type="ECO:0000259" key="3">
    <source>
        <dbReference type="SMART" id="SM00642"/>
    </source>
</evidence>
<evidence type="ECO:0000256" key="2">
    <source>
        <dbReference type="ARBA" id="ARBA00023295"/>
    </source>
</evidence>
<dbReference type="InterPro" id="IPR017853">
    <property type="entry name" value="GH"/>
</dbReference>
<dbReference type="PANTHER" id="PTHR10357:SF210">
    <property type="entry name" value="MALTODEXTRIN GLUCOSIDASE"/>
    <property type="match status" value="1"/>
</dbReference>
<keyword evidence="2" id="KW-0326">Glycosidase</keyword>
<dbReference type="Pfam" id="PF00128">
    <property type="entry name" value="Alpha-amylase"/>
    <property type="match status" value="1"/>
</dbReference>
<dbReference type="Proteomes" id="UP000824078">
    <property type="component" value="Unassembled WGS sequence"/>
</dbReference>
<keyword evidence="1" id="KW-0378">Hydrolase</keyword>
<reference evidence="4" key="2">
    <citation type="journal article" date="2021" name="PeerJ">
        <title>Extensive microbial diversity within the chicken gut microbiome revealed by metagenomics and culture.</title>
        <authorList>
            <person name="Gilroy R."/>
            <person name="Ravi A."/>
            <person name="Getino M."/>
            <person name="Pursley I."/>
            <person name="Horton D.L."/>
            <person name="Alikhan N.F."/>
            <person name="Baker D."/>
            <person name="Gharbi K."/>
            <person name="Hall N."/>
            <person name="Watson M."/>
            <person name="Adriaenssens E.M."/>
            <person name="Foster-Nyarko E."/>
            <person name="Jarju S."/>
            <person name="Secka A."/>
            <person name="Antonio M."/>
            <person name="Oren A."/>
            <person name="Chaudhuri R.R."/>
            <person name="La Ragione R."/>
            <person name="Hildebrand F."/>
            <person name="Pallen M.J."/>
        </authorList>
    </citation>
    <scope>NUCLEOTIDE SEQUENCE</scope>
    <source>
        <strain evidence="4">ChiHjej12B11-29160</strain>
    </source>
</reference>